<gene>
    <name evidence="10" type="primary">sec5_1</name>
</gene>
<name>A0A2H8TYP0_9HEMI</name>
<dbReference type="AlphaFoldDB" id="A0A2H8TYP0"/>
<dbReference type="GO" id="GO:0048731">
    <property type="term" value="P:system development"/>
    <property type="evidence" value="ECO:0007669"/>
    <property type="project" value="UniProtKB-ARBA"/>
</dbReference>
<evidence type="ECO:0000256" key="6">
    <source>
        <dbReference type="ARBA" id="ARBA00022927"/>
    </source>
</evidence>
<dbReference type="OrthoDB" id="26242at2759"/>
<dbReference type="Pfam" id="PF15469">
    <property type="entry name" value="Sec5"/>
    <property type="match status" value="1"/>
</dbReference>
<dbReference type="EMBL" id="GFXV01007571">
    <property type="protein sequence ID" value="MBW19376.1"/>
    <property type="molecule type" value="Transcribed_RNA"/>
</dbReference>
<comment type="subunit">
    <text evidence="7">Component of the exocyst complex.</text>
</comment>
<proteinExistence type="inferred from homology"/>
<evidence type="ECO:0000256" key="4">
    <source>
        <dbReference type="ARBA" id="ARBA00022448"/>
    </source>
</evidence>
<keyword evidence="4 7" id="KW-0813">Transport</keyword>
<dbReference type="GO" id="GO:0006893">
    <property type="term" value="P:Golgi to plasma membrane transport"/>
    <property type="evidence" value="ECO:0007669"/>
    <property type="project" value="UniProtKB-UniRule"/>
</dbReference>
<keyword evidence="6 7" id="KW-0653">Protein transport</keyword>
<comment type="similarity">
    <text evidence="2 7">Belongs to the SEC5 family.</text>
</comment>
<dbReference type="GO" id="GO:0015031">
    <property type="term" value="P:protein transport"/>
    <property type="evidence" value="ECO:0007669"/>
    <property type="project" value="UniProtKB-KW"/>
</dbReference>
<dbReference type="InterPro" id="IPR039481">
    <property type="entry name" value="EXOC2/Sec5_N_dom"/>
</dbReference>
<dbReference type="FunFam" id="2.60.40.10:FF:000196">
    <property type="entry name" value="Exocyst complex component 2"/>
    <property type="match status" value="1"/>
</dbReference>
<dbReference type="InterPro" id="IPR002909">
    <property type="entry name" value="IPT_dom"/>
</dbReference>
<evidence type="ECO:0000256" key="5">
    <source>
        <dbReference type="ARBA" id="ARBA00022483"/>
    </source>
</evidence>
<protein>
    <recommendedName>
        <fullName evidence="3 7">Exocyst complex component 2</fullName>
    </recommendedName>
</protein>
<evidence type="ECO:0000259" key="9">
    <source>
        <dbReference type="Pfam" id="PF15469"/>
    </source>
</evidence>
<organism evidence="10">
    <name type="scientific">Melanaphis sacchari</name>
    <dbReference type="NCBI Taxonomy" id="742174"/>
    <lineage>
        <taxon>Eukaryota</taxon>
        <taxon>Metazoa</taxon>
        <taxon>Ecdysozoa</taxon>
        <taxon>Arthropoda</taxon>
        <taxon>Hexapoda</taxon>
        <taxon>Insecta</taxon>
        <taxon>Pterygota</taxon>
        <taxon>Neoptera</taxon>
        <taxon>Paraneoptera</taxon>
        <taxon>Hemiptera</taxon>
        <taxon>Sternorrhyncha</taxon>
        <taxon>Aphidomorpha</taxon>
        <taxon>Aphidoidea</taxon>
        <taxon>Aphididae</taxon>
        <taxon>Aphidini</taxon>
        <taxon>Melanaphis</taxon>
    </lineage>
</organism>
<sequence length="884" mass="100646">MAKSPVVTGISPKEGPPGTRVTIRGEYLGINPNDLSSLKICDCECMLSAEWKSPNKIIARSGPGKGRGDIILVTKSGGVGTSTVQFRGYHETIGPLKESAVWVEEAPLNWGRQNSSVTIFQLDDPLGLSVEGDEKFPENELTELFPEGSGDLLSENFEPAWFLLEHHHGTSFDDLRVGLSYLKRKVDSQNEGQLSFLKDNVGSVMEQLDTLFTLKQNYEADFDRNNETLFKVEEAINQSLKEATHLFHGVLTRREKAEATRNALAVMTRYKFLFQLPINIDRNIKNEDVDVIINDYARALNLFGKTEVAVFKKILEEVETKIMNIRINLKSKLHQMPSTLKQQKKIIRNLVALNDNGDPGWEAIIHMKQFLIDKIKASYQQFITEEQTNETPSKNNRHPHNKHKRNISLSQQIELQNIEPKKVLCIDEIATVISDYFPDLWKLGQNYFIGDLAVKPDYSHEMDFKEMILDIIVTVSDIYRTIMLPTTTTSSFSPVPIIWLPHCLKQIRSVFTVLMALDLPNEALNKISSVIFDLRLHCLNILFKQASEQIIQLKNTESWKLDYHSKQGTISQLPNDFYKIIIEAMNLAKEYVIRDERRETALVDNETAKNELQVLVHKCFWNFSQVLEQVGLNSDTNCSSTTVMSLSGSSVTGLKLHNDLMWEQKLLITISNSQYTRNIVLLKFKKEFEDNGFPAIDAVVARAVELLENTESKLLETYIETKSDPLVGTIEPSMYVGSFEWDSPSLLELKDVRPYAKEIITNLIALHSEVQTIMPDLMYSVLSEIVVTISEEMSRLMNCVTHFSENGAMQARLDLMALTFTLSNYFTPNSKDFFCDATNAVPPFKTEDSEKRVLKCFEQFKTRMHLQIMCFLTPSLNNIETSIM</sequence>
<dbReference type="CDD" id="cd00603">
    <property type="entry name" value="IPT_PCSR"/>
    <property type="match status" value="1"/>
</dbReference>
<evidence type="ECO:0000259" key="8">
    <source>
        <dbReference type="Pfam" id="PF01833"/>
    </source>
</evidence>
<dbReference type="InterPro" id="IPR029175">
    <property type="entry name" value="EXOC2/Sec5"/>
</dbReference>
<evidence type="ECO:0000256" key="7">
    <source>
        <dbReference type="RuleBase" id="RU365069"/>
    </source>
</evidence>
<dbReference type="GO" id="GO:0000145">
    <property type="term" value="C:exocyst"/>
    <property type="evidence" value="ECO:0007669"/>
    <property type="project" value="UniProtKB-UniRule"/>
</dbReference>
<keyword evidence="5 7" id="KW-0268">Exocytosis</keyword>
<evidence type="ECO:0000256" key="2">
    <source>
        <dbReference type="ARBA" id="ARBA00010578"/>
    </source>
</evidence>
<evidence type="ECO:0000256" key="3">
    <source>
        <dbReference type="ARBA" id="ARBA00017526"/>
    </source>
</evidence>
<dbReference type="Pfam" id="PF01833">
    <property type="entry name" value="TIG"/>
    <property type="match status" value="1"/>
</dbReference>
<dbReference type="InterPro" id="IPR014756">
    <property type="entry name" value="Ig_E-set"/>
</dbReference>
<comment type="function">
    <text evidence="1 7">Component of the exocyst complex involved in the docking of exocytic vesicles with fusion sites on the plasma membrane.</text>
</comment>
<dbReference type="Gene3D" id="2.60.40.10">
    <property type="entry name" value="Immunoglobulins"/>
    <property type="match status" value="1"/>
</dbReference>
<evidence type="ECO:0000256" key="1">
    <source>
        <dbReference type="ARBA" id="ARBA00002660"/>
    </source>
</evidence>
<dbReference type="GO" id="GO:0006887">
    <property type="term" value="P:exocytosis"/>
    <property type="evidence" value="ECO:0007669"/>
    <property type="project" value="UniProtKB-KW"/>
</dbReference>
<dbReference type="InterPro" id="IPR013783">
    <property type="entry name" value="Ig-like_fold"/>
</dbReference>
<feature type="domain" description="Exocyst complex component EXOC2/Sec5 N-terminal" evidence="9">
    <location>
        <begin position="124"/>
        <end position="871"/>
    </location>
</feature>
<accession>A0A2H8TYP0</accession>
<feature type="domain" description="IPT/TIG" evidence="8">
    <location>
        <begin position="5"/>
        <end position="86"/>
    </location>
</feature>
<dbReference type="PANTHER" id="PTHR13043">
    <property type="entry name" value="EXOCYST COMPLEX COMPONENT SEC5"/>
    <property type="match status" value="1"/>
</dbReference>
<dbReference type="GO" id="GO:0048468">
    <property type="term" value="P:cell development"/>
    <property type="evidence" value="ECO:0007669"/>
    <property type="project" value="UniProtKB-ARBA"/>
</dbReference>
<dbReference type="SUPFAM" id="SSF81296">
    <property type="entry name" value="E set domains"/>
    <property type="match status" value="1"/>
</dbReference>
<reference evidence="10" key="1">
    <citation type="submission" date="2017-10" db="EMBL/GenBank/DDBJ databases">
        <title>Transcriptome Assembly of Sugarcane Aphid Adults.</title>
        <authorList>
            <person name="Scully E.D."/>
            <person name="Palmer N.A."/>
            <person name="Geib S.M."/>
            <person name="Sarath G."/>
            <person name="Sattler S.E."/>
        </authorList>
    </citation>
    <scope>NUCLEOTIDE SEQUENCE</scope>
    <source>
        <tissue evidence="10">Whole body</tissue>
    </source>
</reference>
<dbReference type="PANTHER" id="PTHR13043:SF1">
    <property type="entry name" value="EXOCYST COMPLEX COMPONENT 2"/>
    <property type="match status" value="1"/>
</dbReference>
<evidence type="ECO:0000313" key="10">
    <source>
        <dbReference type="EMBL" id="MBW19376.1"/>
    </source>
</evidence>